<dbReference type="Gene3D" id="2.60.40.4070">
    <property type="match status" value="1"/>
</dbReference>
<comment type="function">
    <text evidence="4 5">Required for flagellar hook formation. May act as a scaffolding protein.</text>
</comment>
<comment type="similarity">
    <text evidence="1 5">Belongs to the FlgD family.</text>
</comment>
<gene>
    <name evidence="8" type="ORF">CVM52_07505</name>
</gene>
<dbReference type="Gene3D" id="2.30.30.910">
    <property type="match status" value="1"/>
</dbReference>
<dbReference type="NCBIfam" id="NF009453">
    <property type="entry name" value="PRK12813.1"/>
    <property type="match status" value="1"/>
</dbReference>
<evidence type="ECO:0000256" key="1">
    <source>
        <dbReference type="ARBA" id="ARBA00010577"/>
    </source>
</evidence>
<evidence type="ECO:0000256" key="2">
    <source>
        <dbReference type="ARBA" id="ARBA00016013"/>
    </source>
</evidence>
<dbReference type="OrthoDB" id="9785233at2"/>
<evidence type="ECO:0000256" key="5">
    <source>
        <dbReference type="RuleBase" id="RU362076"/>
    </source>
</evidence>
<evidence type="ECO:0000313" key="8">
    <source>
        <dbReference type="EMBL" id="PJE37310.1"/>
    </source>
</evidence>
<feature type="region of interest" description="Disordered" evidence="6">
    <location>
        <begin position="1"/>
        <end position="20"/>
    </location>
</feature>
<dbReference type="Proteomes" id="UP000231553">
    <property type="component" value="Unassembled WGS sequence"/>
</dbReference>
<dbReference type="Pfam" id="PF03963">
    <property type="entry name" value="FlgD"/>
    <property type="match status" value="1"/>
</dbReference>
<evidence type="ECO:0000313" key="9">
    <source>
        <dbReference type="Proteomes" id="UP000231553"/>
    </source>
</evidence>
<dbReference type="GO" id="GO:0044781">
    <property type="term" value="P:bacterial-type flagellum organization"/>
    <property type="evidence" value="ECO:0007669"/>
    <property type="project" value="UniProtKB-UniRule"/>
</dbReference>
<evidence type="ECO:0000259" key="7">
    <source>
        <dbReference type="Pfam" id="PF13860"/>
    </source>
</evidence>
<dbReference type="AlphaFoldDB" id="A0A2M8J3F1"/>
<dbReference type="Pfam" id="PF13860">
    <property type="entry name" value="FlgD_ig"/>
    <property type="match status" value="1"/>
</dbReference>
<feature type="domain" description="FlgD/Vpr Ig-like" evidence="7">
    <location>
        <begin position="107"/>
        <end position="175"/>
    </location>
</feature>
<evidence type="ECO:0000256" key="4">
    <source>
        <dbReference type="ARBA" id="ARBA00024746"/>
    </source>
</evidence>
<reference evidence="8 9" key="1">
    <citation type="journal article" date="2018" name="Int. J. Syst. Evol. Microbiol.">
        <title>Pseudooceanicola lipolyticus sp. nov., a marine alphaproteobacterium, reclassification of Oceanicola flagellatus as Pseudooceanicola flagellatus comb. nov. and emended description of the genus Pseudooceanicola.</title>
        <authorList>
            <person name="Huang M.-M."/>
            <person name="Guo L.-L."/>
            <person name="Wu Y.-H."/>
            <person name="Lai Q.-L."/>
            <person name="Shao Z.-Z."/>
            <person name="Wang C.-S."/>
            <person name="Wu M."/>
            <person name="Xu X.-W."/>
        </authorList>
    </citation>
    <scope>NUCLEOTIDE SEQUENCE [LARGE SCALE GENOMIC DNA]</scope>
    <source>
        <strain evidence="8 9">157</strain>
    </source>
</reference>
<dbReference type="RefSeq" id="WP_100161926.1">
    <property type="nucleotide sequence ID" value="NZ_PGTB01000017.1"/>
</dbReference>
<keyword evidence="9" id="KW-1185">Reference proteome</keyword>
<protein>
    <recommendedName>
        <fullName evidence="2 5">Basal-body rod modification protein FlgD</fullName>
    </recommendedName>
</protein>
<sequence length="222" mass="22837">MTLEVTQNSAGVTANSPGAARGNAATLASDFETFLKMLTAQARYQDPLDPIDSTEYAAQLAQFSMVEQQVLTNDRLAALSAGFDTFTAASLASWIGMETQAAAPAQFGGAPVTIVPSVAGGADAAVLVVKDASGAPVQRLPIGTSDAPFDWMGQDDSGAPFPQGVYSFEVESRKNGELLSTAPAAVYARVAEARIEEGKVILVLQGGGEVAAAAVTALRRPS</sequence>
<dbReference type="InterPro" id="IPR005648">
    <property type="entry name" value="FlgD"/>
</dbReference>
<feature type="compositionally biased region" description="Polar residues" evidence="6">
    <location>
        <begin position="1"/>
        <end position="16"/>
    </location>
</feature>
<keyword evidence="3 5" id="KW-1005">Bacterial flagellum biogenesis</keyword>
<name>A0A2M8J3F1_9RHOB</name>
<evidence type="ECO:0000256" key="6">
    <source>
        <dbReference type="SAM" id="MobiDB-lite"/>
    </source>
</evidence>
<evidence type="ECO:0000256" key="3">
    <source>
        <dbReference type="ARBA" id="ARBA00022795"/>
    </source>
</evidence>
<dbReference type="EMBL" id="PGTB01000017">
    <property type="protein sequence ID" value="PJE37310.1"/>
    <property type="molecule type" value="Genomic_DNA"/>
</dbReference>
<accession>A0A2M8J3F1</accession>
<organism evidence="8 9">
    <name type="scientific">Pseudooceanicola lipolyticus</name>
    <dbReference type="NCBI Taxonomy" id="2029104"/>
    <lineage>
        <taxon>Bacteria</taxon>
        <taxon>Pseudomonadati</taxon>
        <taxon>Pseudomonadota</taxon>
        <taxon>Alphaproteobacteria</taxon>
        <taxon>Rhodobacterales</taxon>
        <taxon>Paracoccaceae</taxon>
        <taxon>Pseudooceanicola</taxon>
    </lineage>
</organism>
<comment type="caution">
    <text evidence="8">The sequence shown here is derived from an EMBL/GenBank/DDBJ whole genome shotgun (WGS) entry which is preliminary data.</text>
</comment>
<proteinExistence type="inferred from homology"/>
<dbReference type="InterPro" id="IPR025965">
    <property type="entry name" value="FlgD/Vpr_Ig-like"/>
</dbReference>